<reference evidence="1 2" key="1">
    <citation type="submission" date="2016-10" db="EMBL/GenBank/DDBJ databases">
        <authorList>
            <person name="Varghese N."/>
            <person name="Submissions S."/>
        </authorList>
    </citation>
    <scope>NUCLEOTIDE SEQUENCE [LARGE SCALE GENOMIC DNA]</scope>
    <source>
        <strain evidence="1 2">GMCC 1.11211</strain>
    </source>
</reference>
<dbReference type="Proteomes" id="UP000199681">
    <property type="component" value="Unassembled WGS sequence"/>
</dbReference>
<dbReference type="EMBL" id="FOPW01000004">
    <property type="protein sequence ID" value="SFH37701.1"/>
    <property type="molecule type" value="Genomic_DNA"/>
</dbReference>
<sequence>MPAAELGPAHNLLERHARETALDHRAELVGRLLHGLQQAGLLLGKDAAGSAQP</sequence>
<evidence type="ECO:0000313" key="1">
    <source>
        <dbReference type="EMBL" id="SFH37701.1"/>
    </source>
</evidence>
<evidence type="ECO:0000313" key="2">
    <source>
        <dbReference type="Proteomes" id="UP000199681"/>
    </source>
</evidence>
<organism evidence="1 2">
    <name type="scientific">Cryobacterium levicorallinum</name>
    <dbReference type="NCBI Taxonomy" id="995038"/>
    <lineage>
        <taxon>Bacteria</taxon>
        <taxon>Bacillati</taxon>
        <taxon>Actinomycetota</taxon>
        <taxon>Actinomycetes</taxon>
        <taxon>Micrococcales</taxon>
        <taxon>Microbacteriaceae</taxon>
        <taxon>Cryobacterium</taxon>
    </lineage>
</organism>
<proteinExistence type="predicted"/>
<accession>A0ABY1EBL5</accession>
<dbReference type="RefSeq" id="WP_241991213.1">
    <property type="nucleotide sequence ID" value="NZ_BKAC01000002.1"/>
</dbReference>
<keyword evidence="2" id="KW-1185">Reference proteome</keyword>
<gene>
    <name evidence="1" type="ORF">SAMN05216274_10473</name>
</gene>
<name>A0ABY1EBL5_9MICO</name>
<protein>
    <submittedName>
        <fullName evidence="1">Uncharacterized protein</fullName>
    </submittedName>
</protein>
<comment type="caution">
    <text evidence="1">The sequence shown here is derived from an EMBL/GenBank/DDBJ whole genome shotgun (WGS) entry which is preliminary data.</text>
</comment>